<evidence type="ECO:0000259" key="10">
    <source>
        <dbReference type="PROSITE" id="PS50893"/>
    </source>
</evidence>
<organism evidence="12 13">
    <name type="scientific">Stygiolobus azoricus</name>
    <dbReference type="NCBI Taxonomy" id="41675"/>
    <lineage>
        <taxon>Archaea</taxon>
        <taxon>Thermoproteota</taxon>
        <taxon>Thermoprotei</taxon>
        <taxon>Sulfolobales</taxon>
        <taxon>Sulfolobaceae</taxon>
        <taxon>Stygiolobus</taxon>
    </lineage>
</organism>
<feature type="transmembrane region" description="Helical" evidence="9">
    <location>
        <begin position="336"/>
        <end position="355"/>
    </location>
</feature>
<dbReference type="OrthoDB" id="121502at2157"/>
<dbReference type="Pfam" id="PF08909">
    <property type="entry name" value="DUF1854"/>
    <property type="match status" value="1"/>
</dbReference>
<keyword evidence="4 9" id="KW-0812">Transmembrane</keyword>
<comment type="subcellular location">
    <subcellularLocation>
        <location evidence="1">Cell membrane</location>
        <topology evidence="1">Multi-pass membrane protein</topology>
    </subcellularLocation>
</comment>
<feature type="domain" description="ABC transmembrane type-1" evidence="11">
    <location>
        <begin position="113"/>
        <end position="395"/>
    </location>
</feature>
<keyword evidence="8 9" id="KW-0472">Membrane</keyword>
<keyword evidence="13" id="KW-1185">Reference proteome</keyword>
<dbReference type="InterPro" id="IPR036640">
    <property type="entry name" value="ABC1_TM_sf"/>
</dbReference>
<dbReference type="Pfam" id="PF00005">
    <property type="entry name" value="ABC_tran"/>
    <property type="match status" value="1"/>
</dbReference>
<dbReference type="PANTHER" id="PTHR24221">
    <property type="entry name" value="ATP-BINDING CASSETTE SUB-FAMILY B"/>
    <property type="match status" value="1"/>
</dbReference>
<evidence type="ECO:0000256" key="1">
    <source>
        <dbReference type="ARBA" id="ARBA00004651"/>
    </source>
</evidence>
<dbReference type="GO" id="GO:0016887">
    <property type="term" value="F:ATP hydrolysis activity"/>
    <property type="evidence" value="ECO:0007669"/>
    <property type="project" value="InterPro"/>
</dbReference>
<dbReference type="PANTHER" id="PTHR24221:SF654">
    <property type="entry name" value="ATP-BINDING CASSETTE SUB-FAMILY B MEMBER 6"/>
    <property type="match status" value="1"/>
</dbReference>
<evidence type="ECO:0000313" key="13">
    <source>
        <dbReference type="Proteomes" id="UP000423396"/>
    </source>
</evidence>
<feature type="transmembrane region" description="Helical" evidence="9">
    <location>
        <begin position="252"/>
        <end position="270"/>
    </location>
</feature>
<dbReference type="FunFam" id="3.40.50.300:FF:000299">
    <property type="entry name" value="ABC transporter ATP-binding protein/permease"/>
    <property type="match status" value="1"/>
</dbReference>
<gene>
    <name evidence="12" type="ORF">D1868_10110</name>
</gene>
<keyword evidence="7 9" id="KW-1133">Transmembrane helix</keyword>
<evidence type="ECO:0000313" key="12">
    <source>
        <dbReference type="EMBL" id="QGR20306.1"/>
    </source>
</evidence>
<protein>
    <submittedName>
        <fullName evidence="12">DUF1854 domain-containing protein</fullName>
    </submittedName>
</protein>
<keyword evidence="2" id="KW-0813">Transport</keyword>
<dbReference type="InterPro" id="IPR039421">
    <property type="entry name" value="Type_1_exporter"/>
</dbReference>
<feature type="domain" description="ABC transporter" evidence="10">
    <location>
        <begin position="429"/>
        <end position="663"/>
    </location>
</feature>
<evidence type="ECO:0000256" key="7">
    <source>
        <dbReference type="ARBA" id="ARBA00022989"/>
    </source>
</evidence>
<name>A0A650CR47_9CREN</name>
<evidence type="ECO:0000256" key="8">
    <source>
        <dbReference type="ARBA" id="ARBA00023136"/>
    </source>
</evidence>
<dbReference type="KEGG" id="sazo:D1868_10110"/>
<dbReference type="InterPro" id="IPR003439">
    <property type="entry name" value="ABC_transporter-like_ATP-bd"/>
</dbReference>
<dbReference type="GO" id="GO:0005886">
    <property type="term" value="C:plasma membrane"/>
    <property type="evidence" value="ECO:0007669"/>
    <property type="project" value="UniProtKB-SubCell"/>
</dbReference>
<evidence type="ECO:0000259" key="11">
    <source>
        <dbReference type="PROSITE" id="PS50929"/>
    </source>
</evidence>
<dbReference type="PROSITE" id="PS00211">
    <property type="entry name" value="ABC_TRANSPORTER_1"/>
    <property type="match status" value="1"/>
</dbReference>
<dbReference type="SUPFAM" id="SSF52540">
    <property type="entry name" value="P-loop containing nucleoside triphosphate hydrolases"/>
    <property type="match status" value="2"/>
</dbReference>
<dbReference type="Gene3D" id="1.20.1560.10">
    <property type="entry name" value="ABC transporter type 1, transmembrane domain"/>
    <property type="match status" value="1"/>
</dbReference>
<dbReference type="Pfam" id="PF00664">
    <property type="entry name" value="ABC_membrane"/>
    <property type="match status" value="1"/>
</dbReference>
<dbReference type="PROSITE" id="PS50929">
    <property type="entry name" value="ABC_TM1F"/>
    <property type="match status" value="1"/>
</dbReference>
<sequence length="829" mass="94170">MIEFTADLKDRKFSNVKILIDEENVAVDGITYSLDKIRDVKLVEGFGYNYIEIDYAGERITLCEFTNRKKDEMLKLYEILKSKEVKLNSERDKDVKVRDFLRSLLAPYKWRILGGVTVSSFLVVITLIPPYLLKLLINNVFEENNPKLFPLLILFLTLVNLANILLSALQSLLLNMNGQRIINDLRLRLYKHVLGMSSSFIDKYNSGRILSRLTTDINNTLWFVTWGIPSIVTNIGTIIGVGVALFLVLPSLGIYALIPLPVIIFGTIGYRKASKIAYHKLWRRTADISSQLTDTIPNIDTIKSYTSEEFEISRLSKLSREVIDAQLRVIKTNLRWFPIISITISLVTVMIWYLGGLSVLNHTLELGTLVAFVTYTSMFYQPVQNLITAVIPFTQQSLTSMERIVEVLNTKSEIKEPKNPVNLDIKGNFEFRNVSFSYEGTKKVIENLSFSINKGEKVAIVGRSGSGKSTIIKLLLRLYDPTEGEILVDGVPLEHLELKNYRRQIGLIRAEPTIFYGTVAYNIKYGKTDAKPWEIIAAAMASGAHDFVMELPFAYDTHLGERGNKISSGQKQMIEMARLFLKHPKVIILDEATASVDSLTEAMIMEKIMGEFKDNTVIIIAHRASTLLYADRIIVLKNGKIVEEGDLNTLINKRAEFYSIFENQLKYFHGVQKAKSSSPSFSDYVNALEPVKDIEILDERRVRVNGVLYEVEMYKPFPLSNPDFLLIKTKEGKLFTTVGGKGYEKVRTYLEKKYFIPKIMRIKKITTTGDEFVWTVSTDRGDTEIRTRGRGSLIRVDGKIFIIDTTDDAFEIDLSALDRKSSQIISSIL</sequence>
<feature type="transmembrane region" description="Helical" evidence="9">
    <location>
        <begin position="221"/>
        <end position="246"/>
    </location>
</feature>
<dbReference type="InterPro" id="IPR017871">
    <property type="entry name" value="ABC_transporter-like_CS"/>
</dbReference>
<keyword evidence="3" id="KW-1003">Cell membrane</keyword>
<dbReference type="PROSITE" id="PS50893">
    <property type="entry name" value="ABC_TRANSPORTER_2"/>
    <property type="match status" value="1"/>
</dbReference>
<dbReference type="Proteomes" id="UP000423396">
    <property type="component" value="Chromosome"/>
</dbReference>
<dbReference type="RefSeq" id="WP_156007756.1">
    <property type="nucleotide sequence ID" value="NZ_CP045483.1"/>
</dbReference>
<dbReference type="SUPFAM" id="SSF90123">
    <property type="entry name" value="ABC transporter transmembrane region"/>
    <property type="match status" value="1"/>
</dbReference>
<evidence type="ECO:0000256" key="4">
    <source>
        <dbReference type="ARBA" id="ARBA00022692"/>
    </source>
</evidence>
<evidence type="ECO:0000256" key="6">
    <source>
        <dbReference type="ARBA" id="ARBA00022840"/>
    </source>
</evidence>
<keyword evidence="6" id="KW-0067">ATP-binding</keyword>
<evidence type="ECO:0000256" key="5">
    <source>
        <dbReference type="ARBA" id="ARBA00022741"/>
    </source>
</evidence>
<dbReference type="GO" id="GO:0140359">
    <property type="term" value="F:ABC-type transporter activity"/>
    <property type="evidence" value="ECO:0007669"/>
    <property type="project" value="InterPro"/>
</dbReference>
<accession>A0A650CR47</accession>
<feature type="transmembrane region" description="Helical" evidence="9">
    <location>
        <begin position="152"/>
        <end position="174"/>
    </location>
</feature>
<dbReference type="InterPro" id="IPR027417">
    <property type="entry name" value="P-loop_NTPase"/>
</dbReference>
<dbReference type="InterPro" id="IPR011527">
    <property type="entry name" value="ABC1_TM_dom"/>
</dbReference>
<dbReference type="InterPro" id="IPR015005">
    <property type="entry name" value="DUF1854"/>
</dbReference>
<reference evidence="12 13" key="1">
    <citation type="submission" date="2019-10" db="EMBL/GenBank/DDBJ databases">
        <title>Genome Sequences from Six Type Strain Members of the Archaeal Family Sulfolobaceae: Acidianus ambivalens, Acidianus infernus, Metallosphaera prunae, Stygiolobus azoricus, Sulfolobus metallicus, and Sulfurisphaera ohwakuensis.</title>
        <authorList>
            <person name="Counts J.A."/>
            <person name="Kelly R.M."/>
        </authorList>
    </citation>
    <scope>NUCLEOTIDE SEQUENCE [LARGE SCALE GENOMIC DNA]</scope>
    <source>
        <strain evidence="12 13">FC6</strain>
    </source>
</reference>
<dbReference type="GO" id="GO:0005524">
    <property type="term" value="F:ATP binding"/>
    <property type="evidence" value="ECO:0007669"/>
    <property type="project" value="UniProtKB-KW"/>
</dbReference>
<feature type="transmembrane region" description="Helical" evidence="9">
    <location>
        <begin position="112"/>
        <end position="132"/>
    </location>
</feature>
<proteinExistence type="predicted"/>
<evidence type="ECO:0000256" key="9">
    <source>
        <dbReference type="SAM" id="Phobius"/>
    </source>
</evidence>
<dbReference type="SMART" id="SM00382">
    <property type="entry name" value="AAA"/>
    <property type="match status" value="1"/>
</dbReference>
<dbReference type="EMBL" id="CP045483">
    <property type="protein sequence ID" value="QGR20306.1"/>
    <property type="molecule type" value="Genomic_DNA"/>
</dbReference>
<evidence type="ECO:0000256" key="3">
    <source>
        <dbReference type="ARBA" id="ARBA00022475"/>
    </source>
</evidence>
<dbReference type="AlphaFoldDB" id="A0A650CR47"/>
<keyword evidence="5" id="KW-0547">Nucleotide-binding</keyword>
<evidence type="ECO:0000256" key="2">
    <source>
        <dbReference type="ARBA" id="ARBA00022448"/>
    </source>
</evidence>
<dbReference type="Gene3D" id="3.40.50.300">
    <property type="entry name" value="P-loop containing nucleotide triphosphate hydrolases"/>
    <property type="match status" value="1"/>
</dbReference>
<dbReference type="InterPro" id="IPR003593">
    <property type="entry name" value="AAA+_ATPase"/>
</dbReference>
<dbReference type="GeneID" id="42799427"/>